<keyword evidence="2" id="KW-0378">Hydrolase</keyword>
<dbReference type="GO" id="GO:0016787">
    <property type="term" value="F:hydrolase activity"/>
    <property type="evidence" value="ECO:0007669"/>
    <property type="project" value="UniProtKB-KW"/>
</dbReference>
<evidence type="ECO:0000313" key="3">
    <source>
        <dbReference type="Proteomes" id="UP001597128"/>
    </source>
</evidence>
<dbReference type="EMBL" id="JBHTKB010000002">
    <property type="protein sequence ID" value="MFD0913931.1"/>
    <property type="molecule type" value="Genomic_DNA"/>
</dbReference>
<protein>
    <submittedName>
        <fullName evidence="2">Acyloxyacyl hydrolase</fullName>
    </submittedName>
</protein>
<evidence type="ECO:0000313" key="2">
    <source>
        <dbReference type="EMBL" id="MFD0913931.1"/>
    </source>
</evidence>
<dbReference type="Gene3D" id="2.40.160.20">
    <property type="match status" value="1"/>
</dbReference>
<proteinExistence type="predicted"/>
<sequence>MKKITLILALAAATAVNAHADTLGFAIGSYDIDGSNSATDFRVDYEYDTSVWLDDLKPWLGVQATTDGSIWLGGGLLYDWQFADSWHLKPGLGVGYYSRGSSDLDLGYPVEFRTQLELAKDLNPNNSLGLAVSHLSNANLDSVNPGVEVVSVYWHYRF</sequence>
<dbReference type="InterPro" id="IPR018550">
    <property type="entry name" value="Lipid-A_deacylase-rel"/>
</dbReference>
<comment type="caution">
    <text evidence="2">The sequence shown here is derived from an EMBL/GenBank/DDBJ whole genome shotgun (WGS) entry which is preliminary data.</text>
</comment>
<name>A0ABW3FAY0_9PROT</name>
<dbReference type="RefSeq" id="WP_379057430.1">
    <property type="nucleotide sequence ID" value="NZ_JBHTKB010000002.1"/>
</dbReference>
<dbReference type="Proteomes" id="UP001597128">
    <property type="component" value="Unassembled WGS sequence"/>
</dbReference>
<accession>A0ABW3FAY0</accession>
<organism evidence="2 3">
    <name type="scientific">Methylophilus luteus</name>
    <dbReference type="NCBI Taxonomy" id="640108"/>
    <lineage>
        <taxon>Bacteria</taxon>
        <taxon>Pseudomonadati</taxon>
        <taxon>Pseudomonadota</taxon>
        <taxon>Betaproteobacteria</taxon>
        <taxon>Nitrosomonadales</taxon>
        <taxon>Methylophilaceae</taxon>
        <taxon>Methylophilus</taxon>
    </lineage>
</organism>
<reference evidence="3" key="1">
    <citation type="journal article" date="2019" name="Int. J. Syst. Evol. Microbiol.">
        <title>The Global Catalogue of Microorganisms (GCM) 10K type strain sequencing project: providing services to taxonomists for standard genome sequencing and annotation.</title>
        <authorList>
            <consortium name="The Broad Institute Genomics Platform"/>
            <consortium name="The Broad Institute Genome Sequencing Center for Infectious Disease"/>
            <person name="Wu L."/>
            <person name="Ma J."/>
        </authorList>
    </citation>
    <scope>NUCLEOTIDE SEQUENCE [LARGE SCALE GENOMIC DNA]</scope>
    <source>
        <strain evidence="3">CCUG 58412</strain>
    </source>
</reference>
<gene>
    <name evidence="2" type="ORF">ACFQ1Z_10265</name>
</gene>
<keyword evidence="1" id="KW-0732">Signal</keyword>
<keyword evidence="3" id="KW-1185">Reference proteome</keyword>
<evidence type="ECO:0000256" key="1">
    <source>
        <dbReference type="SAM" id="SignalP"/>
    </source>
</evidence>
<dbReference type="Pfam" id="PF09411">
    <property type="entry name" value="PagL"/>
    <property type="match status" value="1"/>
</dbReference>
<feature type="signal peptide" evidence="1">
    <location>
        <begin position="1"/>
        <end position="20"/>
    </location>
</feature>
<feature type="chain" id="PRO_5045654341" evidence="1">
    <location>
        <begin position="21"/>
        <end position="158"/>
    </location>
</feature>